<dbReference type="GO" id="GO:0048027">
    <property type="term" value="F:mRNA 5'-UTR binding"/>
    <property type="evidence" value="ECO:0007669"/>
    <property type="project" value="TreeGrafter"/>
</dbReference>
<dbReference type="InterPro" id="IPR003751">
    <property type="entry name" value="CsrA"/>
</dbReference>
<evidence type="ECO:0000256" key="1">
    <source>
        <dbReference type="ARBA" id="ARBA00022490"/>
    </source>
</evidence>
<dbReference type="PANTHER" id="PTHR34984:SF1">
    <property type="entry name" value="CARBON STORAGE REGULATOR"/>
    <property type="match status" value="1"/>
</dbReference>
<dbReference type="GO" id="GO:0005829">
    <property type="term" value="C:cytosol"/>
    <property type="evidence" value="ECO:0007669"/>
    <property type="project" value="TreeGrafter"/>
</dbReference>
<dbReference type="NCBIfam" id="NF002469">
    <property type="entry name" value="PRK01712.1"/>
    <property type="match status" value="1"/>
</dbReference>
<dbReference type="PANTHER" id="PTHR34984">
    <property type="entry name" value="CARBON STORAGE REGULATOR"/>
    <property type="match status" value="1"/>
</dbReference>
<sequence>MLALTRKIGERIVIADNIVVTIVDVKGDNVRLAIDAPKNIKIYRGEIYDAIAAENKEAATPLDIKAFEMFKDLKKS</sequence>
<dbReference type="GO" id="GO:0006402">
    <property type="term" value="P:mRNA catabolic process"/>
    <property type="evidence" value="ECO:0007669"/>
    <property type="project" value="InterPro"/>
</dbReference>
<dbReference type="Gene3D" id="2.60.40.4380">
    <property type="entry name" value="Translational regulator CsrA"/>
    <property type="match status" value="1"/>
</dbReference>
<comment type="caution">
    <text evidence="5">The sequence shown here is derived from an EMBL/GenBank/DDBJ whole genome shotgun (WGS) entry which is preliminary data.</text>
</comment>
<proteinExistence type="inferred from homology"/>
<organism evidence="5">
    <name type="scientific">bioreactor metagenome</name>
    <dbReference type="NCBI Taxonomy" id="1076179"/>
    <lineage>
        <taxon>unclassified sequences</taxon>
        <taxon>metagenomes</taxon>
        <taxon>ecological metagenomes</taxon>
    </lineage>
</organism>
<dbReference type="InterPro" id="IPR036107">
    <property type="entry name" value="CsrA_sf"/>
</dbReference>
<dbReference type="Pfam" id="PF02599">
    <property type="entry name" value="CsrA"/>
    <property type="match status" value="1"/>
</dbReference>
<evidence type="ECO:0000313" key="5">
    <source>
        <dbReference type="EMBL" id="MPM21316.1"/>
    </source>
</evidence>
<dbReference type="NCBIfam" id="TIGR00202">
    <property type="entry name" value="csrA"/>
    <property type="match status" value="1"/>
</dbReference>
<keyword evidence="4" id="KW-0694">RNA-binding</keyword>
<dbReference type="GO" id="GO:0006109">
    <property type="term" value="P:regulation of carbohydrate metabolic process"/>
    <property type="evidence" value="ECO:0007669"/>
    <property type="project" value="InterPro"/>
</dbReference>
<dbReference type="FunFam" id="2.60.40.4380:FF:000002">
    <property type="entry name" value="Translational regulator CsrA"/>
    <property type="match status" value="1"/>
</dbReference>
<name>A0A644XYH6_9ZZZZ</name>
<dbReference type="AlphaFoldDB" id="A0A644XYH6"/>
<reference evidence="5" key="1">
    <citation type="submission" date="2019-08" db="EMBL/GenBank/DDBJ databases">
        <authorList>
            <person name="Kucharzyk K."/>
            <person name="Murdoch R.W."/>
            <person name="Higgins S."/>
            <person name="Loffler F."/>
        </authorList>
    </citation>
    <scope>NUCLEOTIDE SEQUENCE</scope>
</reference>
<dbReference type="SUPFAM" id="SSF117130">
    <property type="entry name" value="CsrA-like"/>
    <property type="match status" value="1"/>
</dbReference>
<evidence type="ECO:0000256" key="4">
    <source>
        <dbReference type="ARBA" id="ARBA00022884"/>
    </source>
</evidence>
<dbReference type="EMBL" id="VSSQ01003566">
    <property type="protein sequence ID" value="MPM21316.1"/>
    <property type="molecule type" value="Genomic_DNA"/>
</dbReference>
<keyword evidence="2" id="KW-0678">Repressor</keyword>
<dbReference type="HAMAP" id="MF_00167">
    <property type="entry name" value="CsrA"/>
    <property type="match status" value="1"/>
</dbReference>
<protein>
    <submittedName>
        <fullName evidence="5">Translational regulator CsrA</fullName>
    </submittedName>
</protein>
<keyword evidence="1" id="KW-0963">Cytoplasm</keyword>
<evidence type="ECO:0000256" key="3">
    <source>
        <dbReference type="ARBA" id="ARBA00022845"/>
    </source>
</evidence>
<gene>
    <name evidence="5" type="primary">csrA_7</name>
    <name evidence="5" type="ORF">SDC9_67760</name>
</gene>
<keyword evidence="3" id="KW-0810">Translation regulation</keyword>
<accession>A0A644XYH6</accession>
<dbReference type="GO" id="GO:0045947">
    <property type="term" value="P:negative regulation of translational initiation"/>
    <property type="evidence" value="ECO:0007669"/>
    <property type="project" value="TreeGrafter"/>
</dbReference>
<evidence type="ECO:0000256" key="2">
    <source>
        <dbReference type="ARBA" id="ARBA00022491"/>
    </source>
</evidence>